<protein>
    <submittedName>
        <fullName evidence="2">Stage V sporulation protein AC</fullName>
    </submittedName>
</protein>
<dbReference type="PANTHER" id="PTHR38450:SF1">
    <property type="entry name" value="STAGE V SPORULATION PROTEIN AC"/>
    <property type="match status" value="1"/>
</dbReference>
<feature type="transmembrane region" description="Helical" evidence="1">
    <location>
        <begin position="55"/>
        <end position="77"/>
    </location>
</feature>
<keyword evidence="1" id="KW-0472">Membrane</keyword>
<feature type="transmembrane region" description="Helical" evidence="1">
    <location>
        <begin position="84"/>
        <end position="104"/>
    </location>
</feature>
<accession>A0ABR7HWH7</accession>
<proteinExistence type="predicted"/>
<name>A0ABR7HWH7_9FIRM</name>
<evidence type="ECO:0000313" key="3">
    <source>
        <dbReference type="Proteomes" id="UP000660021"/>
    </source>
</evidence>
<reference evidence="2 3" key="1">
    <citation type="submission" date="2020-08" db="EMBL/GenBank/DDBJ databases">
        <title>Genome public.</title>
        <authorList>
            <person name="Liu C."/>
            <person name="Sun Q."/>
        </authorList>
    </citation>
    <scope>NUCLEOTIDE SEQUENCE [LARGE SCALE GENOMIC DNA]</scope>
    <source>
        <strain evidence="2 3">New-38</strain>
    </source>
</reference>
<feature type="transmembrane region" description="Helical" evidence="1">
    <location>
        <begin position="21"/>
        <end position="43"/>
    </location>
</feature>
<dbReference type="InterPro" id="IPR014203">
    <property type="entry name" value="Spore_V_AC"/>
</dbReference>
<keyword evidence="1" id="KW-1133">Transmembrane helix</keyword>
<sequence>MDMTNREYGAYVKAKAGRSPLWKDLIWAFLVGGLICAGGQGLRQFYMSRGMDADAAGGAVSITLIFLAALLTGLGTFDKLAKRAGAGTLVPITGFANAMVSPALEFKSEGLVTGVAAKMFTIAGPVLVFGISASVAYGLLLVLFGLN</sequence>
<dbReference type="NCBIfam" id="TIGR02838">
    <property type="entry name" value="spore_V_AC"/>
    <property type="match status" value="1"/>
</dbReference>
<gene>
    <name evidence="2" type="primary">spoVAC</name>
    <name evidence="2" type="ORF">H8S34_13685</name>
</gene>
<dbReference type="PANTHER" id="PTHR38450">
    <property type="entry name" value="STAGE V SPORULATION PROTEIN AC-RELATED"/>
    <property type="match status" value="1"/>
</dbReference>
<comment type="caution">
    <text evidence="2">The sequence shown here is derived from an EMBL/GenBank/DDBJ whole genome shotgun (WGS) entry which is preliminary data.</text>
</comment>
<evidence type="ECO:0000313" key="2">
    <source>
        <dbReference type="EMBL" id="MBC5731871.1"/>
    </source>
</evidence>
<dbReference type="Proteomes" id="UP000660021">
    <property type="component" value="Unassembled WGS sequence"/>
</dbReference>
<keyword evidence="1" id="KW-0812">Transmembrane</keyword>
<dbReference type="EMBL" id="JACOPR010000011">
    <property type="protein sequence ID" value="MBC5731871.1"/>
    <property type="molecule type" value="Genomic_DNA"/>
</dbReference>
<dbReference type="InterPro" id="IPR005562">
    <property type="entry name" value="SpoVA"/>
</dbReference>
<organism evidence="2 3">
    <name type="scientific">Pseudoflavonifractor hominis</name>
    <dbReference type="NCBI Taxonomy" id="2763059"/>
    <lineage>
        <taxon>Bacteria</taxon>
        <taxon>Bacillati</taxon>
        <taxon>Bacillota</taxon>
        <taxon>Clostridia</taxon>
        <taxon>Eubacteriales</taxon>
        <taxon>Oscillospiraceae</taxon>
        <taxon>Pseudoflavonifractor</taxon>
    </lineage>
</organism>
<dbReference type="Pfam" id="PF03862">
    <property type="entry name" value="SpoVAC_SpoVAEB"/>
    <property type="match status" value="1"/>
</dbReference>
<feature type="transmembrane region" description="Helical" evidence="1">
    <location>
        <begin position="124"/>
        <end position="146"/>
    </location>
</feature>
<evidence type="ECO:0000256" key="1">
    <source>
        <dbReference type="SAM" id="Phobius"/>
    </source>
</evidence>
<dbReference type="RefSeq" id="WP_101691084.1">
    <property type="nucleotide sequence ID" value="NZ_JACOPR010000011.1"/>
</dbReference>
<keyword evidence="3" id="KW-1185">Reference proteome</keyword>